<dbReference type="RefSeq" id="WP_269592385.1">
    <property type="nucleotide sequence ID" value="NZ_CP130953.1"/>
</dbReference>
<name>A0AAX3YBW9_RHOOP</name>
<dbReference type="EMBL" id="JAPWIS010000028">
    <property type="protein sequence ID" value="MCZ4589085.1"/>
    <property type="molecule type" value="Genomic_DNA"/>
</dbReference>
<gene>
    <name evidence="1" type="ORF">O4328_36480</name>
    <name evidence="2" type="ORF">Q5707_34040</name>
</gene>
<organism evidence="2 4">
    <name type="scientific">Rhodococcus opacus</name>
    <name type="common">Nocardia opaca</name>
    <dbReference type="NCBI Taxonomy" id="37919"/>
    <lineage>
        <taxon>Bacteria</taxon>
        <taxon>Bacillati</taxon>
        <taxon>Actinomycetota</taxon>
        <taxon>Actinomycetes</taxon>
        <taxon>Mycobacteriales</taxon>
        <taxon>Nocardiaceae</taxon>
        <taxon>Rhodococcus</taxon>
    </lineage>
</organism>
<dbReference type="EMBL" id="CP130953">
    <property type="protein sequence ID" value="WLF46850.1"/>
    <property type="molecule type" value="Genomic_DNA"/>
</dbReference>
<accession>A0AAX3YBW9</accession>
<evidence type="ECO:0000313" key="4">
    <source>
        <dbReference type="Proteomes" id="UP001231166"/>
    </source>
</evidence>
<dbReference type="Gene3D" id="3.20.20.140">
    <property type="entry name" value="Metal-dependent hydrolases"/>
    <property type="match status" value="1"/>
</dbReference>
<reference evidence="1" key="1">
    <citation type="submission" date="2022-12" db="EMBL/GenBank/DDBJ databases">
        <authorList>
            <person name="Krivoruchko A.V."/>
            <person name="Elkin A."/>
        </authorList>
    </citation>
    <scope>NUCLEOTIDE SEQUENCE</scope>
    <source>
        <strain evidence="1">IEGM 249</strain>
    </source>
</reference>
<dbReference type="Proteomes" id="UP001231166">
    <property type="component" value="Chromosome"/>
</dbReference>
<evidence type="ECO:0000313" key="2">
    <source>
        <dbReference type="EMBL" id="WLF46850.1"/>
    </source>
</evidence>
<dbReference type="Proteomes" id="UP001066327">
    <property type="component" value="Unassembled WGS sequence"/>
</dbReference>
<keyword evidence="3" id="KW-1185">Reference proteome</keyword>
<protein>
    <submittedName>
        <fullName evidence="2">Uncharacterized protein</fullName>
    </submittedName>
</protein>
<evidence type="ECO:0000313" key="1">
    <source>
        <dbReference type="EMBL" id="MCZ4589085.1"/>
    </source>
</evidence>
<proteinExistence type="predicted"/>
<sequence length="153" mass="16568">MHWHAQRAVALDDGPCPGLPSVAGAHAPPTNTVPAQRIWLQRRGSHLSAALSRLADSVAETTMILNHLGLAIGMETNAEESNAIFRSWRDSLHDLARRPSVVCKIGGLGLPFWGFGLESRQTKAGSDELAEIWRPYVETRGGGVWCGPLHDGE</sequence>
<dbReference type="AlphaFoldDB" id="A0AAX3YBW9"/>
<reference evidence="2" key="2">
    <citation type="submission" date="2023-07" db="EMBL/GenBank/DDBJ databases">
        <title>Genomic analysis of Rhodococcus opacus VOC-14 with glycol ethers degradation activity.</title>
        <authorList>
            <person name="Narkevich D.A."/>
            <person name="Hlushen A.M."/>
            <person name="Akhremchuk A.E."/>
            <person name="Sikolenko M.A."/>
            <person name="Valentovich L.N."/>
        </authorList>
    </citation>
    <scope>NUCLEOTIDE SEQUENCE</scope>
    <source>
        <strain evidence="2">VOC-14</strain>
    </source>
</reference>
<evidence type="ECO:0000313" key="3">
    <source>
        <dbReference type="Proteomes" id="UP001066327"/>
    </source>
</evidence>
<dbReference type="GO" id="GO:0016787">
    <property type="term" value="F:hydrolase activity"/>
    <property type="evidence" value="ECO:0007669"/>
    <property type="project" value="InterPro"/>
</dbReference>